<keyword evidence="5" id="KW-1185">Reference proteome</keyword>
<dbReference type="Proteomes" id="UP000675047">
    <property type="component" value="Unassembled WGS sequence"/>
</dbReference>
<proteinExistence type="inferred from homology"/>
<dbReference type="EMBL" id="JAGFBV010000013">
    <property type="protein sequence ID" value="MBP4138374.1"/>
    <property type="molecule type" value="Genomic_DNA"/>
</dbReference>
<dbReference type="InterPro" id="IPR029058">
    <property type="entry name" value="AB_hydrolase_fold"/>
</dbReference>
<dbReference type="AlphaFoldDB" id="A0A940XET4"/>
<evidence type="ECO:0000259" key="3">
    <source>
        <dbReference type="Pfam" id="PF07859"/>
    </source>
</evidence>
<dbReference type="PROSITE" id="PS01173">
    <property type="entry name" value="LIPASE_GDXG_HIS"/>
    <property type="match status" value="1"/>
</dbReference>
<evidence type="ECO:0000256" key="1">
    <source>
        <dbReference type="ARBA" id="ARBA00010515"/>
    </source>
</evidence>
<dbReference type="InterPro" id="IPR013094">
    <property type="entry name" value="AB_hydrolase_3"/>
</dbReference>
<organism evidence="4 5">
    <name type="scientific">Flavobacterium geliluteum</name>
    <dbReference type="NCBI Taxonomy" id="2816120"/>
    <lineage>
        <taxon>Bacteria</taxon>
        <taxon>Pseudomonadati</taxon>
        <taxon>Bacteroidota</taxon>
        <taxon>Flavobacteriia</taxon>
        <taxon>Flavobacteriales</taxon>
        <taxon>Flavobacteriaceae</taxon>
        <taxon>Flavobacterium</taxon>
    </lineage>
</organism>
<feature type="domain" description="Alpha/beta hydrolase fold-3" evidence="3">
    <location>
        <begin position="90"/>
        <end position="296"/>
    </location>
</feature>
<dbReference type="Pfam" id="PF07859">
    <property type="entry name" value="Abhydrolase_3"/>
    <property type="match status" value="1"/>
</dbReference>
<dbReference type="GO" id="GO:0016787">
    <property type="term" value="F:hydrolase activity"/>
    <property type="evidence" value="ECO:0007669"/>
    <property type="project" value="UniProtKB-KW"/>
</dbReference>
<comment type="similarity">
    <text evidence="1">Belongs to the 'GDXG' lipolytic enzyme family.</text>
</comment>
<dbReference type="SUPFAM" id="SSF53474">
    <property type="entry name" value="alpha/beta-Hydrolases"/>
    <property type="match status" value="1"/>
</dbReference>
<name>A0A940XET4_9FLAO</name>
<dbReference type="PANTHER" id="PTHR48081:SF8">
    <property type="entry name" value="ALPHA_BETA HYDROLASE FOLD-3 DOMAIN-CONTAINING PROTEIN-RELATED"/>
    <property type="match status" value="1"/>
</dbReference>
<reference evidence="4 5" key="1">
    <citation type="submission" date="2021-03" db="EMBL/GenBank/DDBJ databases">
        <title>Flavobacterium Flabelliformis Sp. Nov. And Flavobacterium Geliluteum Sp. Nov., Two Novel Multidrug Resistant Psychrophilic Species Isolated From Antarctica.</title>
        <authorList>
            <person name="Kralova S."/>
            <person name="Busse H.J."/>
            <person name="Bezdicek M."/>
            <person name="Nykrynova M."/>
            <person name="Kroupova E."/>
            <person name="Krsek D."/>
            <person name="Sedlacek I."/>
        </authorList>
    </citation>
    <scope>NUCLEOTIDE SEQUENCE [LARGE SCALE GENOMIC DNA]</scope>
    <source>
        <strain evidence="4 5">P7388</strain>
    </source>
</reference>
<accession>A0A940XET4</accession>
<gene>
    <name evidence="4" type="ORF">J3495_09765</name>
</gene>
<evidence type="ECO:0000313" key="5">
    <source>
        <dbReference type="Proteomes" id="UP000675047"/>
    </source>
</evidence>
<protein>
    <submittedName>
        <fullName evidence="4">Alpha/beta hydrolase</fullName>
    </submittedName>
</protein>
<comment type="caution">
    <text evidence="4">The sequence shown here is derived from an EMBL/GenBank/DDBJ whole genome shotgun (WGS) entry which is preliminary data.</text>
</comment>
<dbReference type="InterPro" id="IPR050300">
    <property type="entry name" value="GDXG_lipolytic_enzyme"/>
</dbReference>
<dbReference type="PANTHER" id="PTHR48081">
    <property type="entry name" value="AB HYDROLASE SUPERFAMILY PROTEIN C4A8.06C"/>
    <property type="match status" value="1"/>
</dbReference>
<keyword evidence="2 4" id="KW-0378">Hydrolase</keyword>
<evidence type="ECO:0000313" key="4">
    <source>
        <dbReference type="EMBL" id="MBP4138374.1"/>
    </source>
</evidence>
<sequence length="326" mass="36010">MTQTIPGEKDPNISKDTRVFLKALNSGDEPPLEKLAPKDARQVLIGAQNSISYDYSDIEESEREITQDGKTMTIHIVKPQGANDDLPVFMFFHGGGWVLGDYPTHKRLVRDLVVQSGAVAVFPDYTPTPDAQFPVAINQAYAATKWVSENGKSIGVDGSRLAVAGNSVGGNMSTVVALMAKDKNDFKIAFQLLLWPLVDADMNRPSYKKFAQGRFLTTATMKWMWDMYLTKPEDRKQKYVSPINASLEELKGLPPALIQVAENDILYDEGVAYGRKLDEAGVPTTITVYKGMIHDYGMLNPLSHIPAVQEALTQASVVLRKALFTK</sequence>
<dbReference type="Gene3D" id="3.40.50.1820">
    <property type="entry name" value="alpha/beta hydrolase"/>
    <property type="match status" value="1"/>
</dbReference>
<evidence type="ECO:0000256" key="2">
    <source>
        <dbReference type="ARBA" id="ARBA00022801"/>
    </source>
</evidence>
<dbReference type="InterPro" id="IPR002168">
    <property type="entry name" value="Lipase_GDXG_HIS_AS"/>
</dbReference>